<evidence type="ECO:0000256" key="11">
    <source>
        <dbReference type="ARBA" id="ARBA00023160"/>
    </source>
</evidence>
<dbReference type="EC" id="4.2.1.134" evidence="4 14"/>
<feature type="transmembrane region" description="Helical" evidence="14">
    <location>
        <begin position="113"/>
        <end position="131"/>
    </location>
</feature>
<dbReference type="GO" id="GO:0102158">
    <property type="term" value="F:very-long-chain (3R)-3-hydroxyacyl-CoA dehydratase activity"/>
    <property type="evidence" value="ECO:0007669"/>
    <property type="project" value="UniProtKB-EC"/>
</dbReference>
<feature type="transmembrane region" description="Helical" evidence="14">
    <location>
        <begin position="178"/>
        <end position="195"/>
    </location>
</feature>
<comment type="subcellular location">
    <subcellularLocation>
        <location evidence="14">Endoplasmic reticulum membrane</location>
        <topology evidence="14">Multi-pass membrane protein</topology>
    </subcellularLocation>
    <subcellularLocation>
        <location evidence="1">Membrane</location>
        <topology evidence="1">Multi-pass membrane protein</topology>
    </subcellularLocation>
</comment>
<feature type="transmembrane region" description="Helical" evidence="14">
    <location>
        <begin position="138"/>
        <end position="158"/>
    </location>
</feature>
<dbReference type="GO" id="GO:0030497">
    <property type="term" value="P:fatty acid elongation"/>
    <property type="evidence" value="ECO:0007669"/>
    <property type="project" value="TreeGrafter"/>
</dbReference>
<keyword evidence="11 14" id="KW-0275">Fatty acid biosynthesis</keyword>
<evidence type="ECO:0000256" key="14">
    <source>
        <dbReference type="RuleBase" id="RU363109"/>
    </source>
</evidence>
<evidence type="ECO:0000256" key="3">
    <source>
        <dbReference type="ARBA" id="ARBA00007811"/>
    </source>
</evidence>
<evidence type="ECO:0000256" key="13">
    <source>
        <dbReference type="ARBA" id="ARBA00036671"/>
    </source>
</evidence>
<dbReference type="PANTHER" id="PTHR11035:SF3">
    <property type="entry name" value="VERY-LONG-CHAIN (3R)-3-HYDROXYACYL-COA DEHYDRATASE"/>
    <property type="match status" value="1"/>
</dbReference>
<name>A0A915Q095_9BILA</name>
<proteinExistence type="inferred from homology"/>
<keyword evidence="9 14" id="KW-0443">Lipid metabolism</keyword>
<comment type="pathway">
    <text evidence="2 14">Lipid metabolism; fatty acid biosynthesis.</text>
</comment>
<dbReference type="GO" id="GO:0042761">
    <property type="term" value="P:very long-chain fatty acid biosynthetic process"/>
    <property type="evidence" value="ECO:0007669"/>
    <property type="project" value="TreeGrafter"/>
</dbReference>
<keyword evidence="14" id="KW-0256">Endoplasmic reticulum</keyword>
<dbReference type="GO" id="GO:0030148">
    <property type="term" value="P:sphingolipid biosynthetic process"/>
    <property type="evidence" value="ECO:0007669"/>
    <property type="project" value="TreeGrafter"/>
</dbReference>
<protein>
    <recommendedName>
        <fullName evidence="4 14">Very-long-chain (3R)-3-hydroxyacyl-CoA dehydratase</fullName>
        <ecNumber evidence="4 14">4.2.1.134</ecNumber>
    </recommendedName>
</protein>
<comment type="function">
    <text evidence="14">Catalyzes the third of the four reactions of the long-chain fatty acids elongation cycle. This endoplasmic reticulum-bound enzymatic process, allows the addition of two carbons to the chain of long- and very long-chain fatty acids/VLCFAs per cycle. This enzyme catalyzes the dehydration of the 3-hydroxyacyl-CoA intermediate into trans-2,3-enoyl-CoA, within each cycle of fatty acid elongation. Thereby, it participates to the production of VLCFAs of different chain lengths that are involved in multiple biological processes as precursors of membrane lipids and lipid mediators.</text>
</comment>
<evidence type="ECO:0000313" key="15">
    <source>
        <dbReference type="Proteomes" id="UP000887581"/>
    </source>
</evidence>
<evidence type="ECO:0000256" key="2">
    <source>
        <dbReference type="ARBA" id="ARBA00005194"/>
    </source>
</evidence>
<dbReference type="AlphaFoldDB" id="A0A915Q095"/>
<keyword evidence="8 14" id="KW-1133">Transmembrane helix</keyword>
<dbReference type="Pfam" id="PF04387">
    <property type="entry name" value="PTPLA"/>
    <property type="match status" value="1"/>
</dbReference>
<sequence length="196" mass="22725">MLTPVQLYLFLYNALQTCGWSIILWKTFRGLFLNESYEHLYWSCELELQIFQTAAVLEIVHAVARFVRSPVGTTAMQVYSRVSLVWLILYKARTSIGVLFLLIAWSVTEVVRYSYYGFALISIVSSLHTWLRYSLFIVLYPLGVCGELLVILAALPEVSAKKHLTLEMPNLSNFGFCFWWYLVIYVILYIPGHIIY</sequence>
<dbReference type="WBParaSite" id="sdigi.contig68.g3495.t1">
    <property type="protein sequence ID" value="sdigi.contig68.g3495.t1"/>
    <property type="gene ID" value="sdigi.contig68.g3495"/>
</dbReference>
<accession>A0A915Q095</accession>
<evidence type="ECO:0000313" key="16">
    <source>
        <dbReference type="WBParaSite" id="sdigi.contig68.g3495.t1"/>
    </source>
</evidence>
<evidence type="ECO:0000256" key="6">
    <source>
        <dbReference type="ARBA" id="ARBA00022692"/>
    </source>
</evidence>
<evidence type="ECO:0000256" key="5">
    <source>
        <dbReference type="ARBA" id="ARBA00022516"/>
    </source>
</evidence>
<comment type="similarity">
    <text evidence="3 14">Belongs to the very long-chain fatty acids dehydratase HACD family.</text>
</comment>
<feature type="transmembrane region" description="Helical" evidence="14">
    <location>
        <begin position="88"/>
        <end position="107"/>
    </location>
</feature>
<keyword evidence="12 14" id="KW-0456">Lyase</keyword>
<dbReference type="InterPro" id="IPR007482">
    <property type="entry name" value="Tyr_Pase-like_PTPLA"/>
</dbReference>
<evidence type="ECO:0000256" key="1">
    <source>
        <dbReference type="ARBA" id="ARBA00004141"/>
    </source>
</evidence>
<dbReference type="Proteomes" id="UP000887581">
    <property type="component" value="Unplaced"/>
</dbReference>
<keyword evidence="10 14" id="KW-0472">Membrane</keyword>
<keyword evidence="5 14" id="KW-0444">Lipid biosynthesis</keyword>
<feature type="transmembrane region" description="Helical" evidence="14">
    <location>
        <begin position="7"/>
        <end position="28"/>
    </location>
</feature>
<evidence type="ECO:0000256" key="4">
    <source>
        <dbReference type="ARBA" id="ARBA00013122"/>
    </source>
</evidence>
<evidence type="ECO:0000256" key="12">
    <source>
        <dbReference type="ARBA" id="ARBA00023239"/>
    </source>
</evidence>
<keyword evidence="7 14" id="KW-0276">Fatty acid metabolism</keyword>
<organism evidence="15 16">
    <name type="scientific">Setaria digitata</name>
    <dbReference type="NCBI Taxonomy" id="48799"/>
    <lineage>
        <taxon>Eukaryota</taxon>
        <taxon>Metazoa</taxon>
        <taxon>Ecdysozoa</taxon>
        <taxon>Nematoda</taxon>
        <taxon>Chromadorea</taxon>
        <taxon>Rhabditida</taxon>
        <taxon>Spirurina</taxon>
        <taxon>Spiruromorpha</taxon>
        <taxon>Filarioidea</taxon>
        <taxon>Setariidae</taxon>
        <taxon>Setaria</taxon>
    </lineage>
</organism>
<evidence type="ECO:0000256" key="7">
    <source>
        <dbReference type="ARBA" id="ARBA00022832"/>
    </source>
</evidence>
<evidence type="ECO:0000256" key="9">
    <source>
        <dbReference type="ARBA" id="ARBA00023098"/>
    </source>
</evidence>
<dbReference type="PANTHER" id="PTHR11035">
    <property type="entry name" value="VERY-LONG-CHAIN (3R)-3-HYDROXYACYL-COA DEHYDRATASE"/>
    <property type="match status" value="1"/>
</dbReference>
<keyword evidence="15" id="KW-1185">Reference proteome</keyword>
<evidence type="ECO:0000256" key="10">
    <source>
        <dbReference type="ARBA" id="ARBA00023136"/>
    </source>
</evidence>
<dbReference type="GO" id="GO:0005789">
    <property type="term" value="C:endoplasmic reticulum membrane"/>
    <property type="evidence" value="ECO:0007669"/>
    <property type="project" value="UniProtKB-SubCell"/>
</dbReference>
<comment type="catalytic activity">
    <reaction evidence="13 14">
        <text>a very-long-chain (3R)-3-hydroxyacyl-CoA = a very-long-chain (2E)-enoyl-CoA + H2O</text>
        <dbReference type="Rhea" id="RHEA:45812"/>
        <dbReference type="ChEBI" id="CHEBI:15377"/>
        <dbReference type="ChEBI" id="CHEBI:83728"/>
        <dbReference type="ChEBI" id="CHEBI:85440"/>
        <dbReference type="EC" id="4.2.1.134"/>
    </reaction>
</comment>
<evidence type="ECO:0000256" key="8">
    <source>
        <dbReference type="ARBA" id="ARBA00022989"/>
    </source>
</evidence>
<reference evidence="16" key="1">
    <citation type="submission" date="2022-11" db="UniProtKB">
        <authorList>
            <consortium name="WormBaseParasite"/>
        </authorList>
    </citation>
    <scope>IDENTIFICATION</scope>
</reference>
<keyword evidence="6 14" id="KW-0812">Transmembrane</keyword>